<dbReference type="OrthoDB" id="1716470at2"/>
<dbReference type="RefSeq" id="WP_005396926.1">
    <property type="nucleotide sequence ID" value="NZ_JH601088.1"/>
</dbReference>
<reference evidence="1 2" key="1">
    <citation type="submission" date="2012-01" db="EMBL/GenBank/DDBJ databases">
        <title>The Genome Sequence of Helcococcus kunzii ATCC 51366.</title>
        <authorList>
            <consortium name="The Broad Institute Genome Sequencing Platform"/>
            <person name="Earl A."/>
            <person name="Ward D."/>
            <person name="Feldgarden M."/>
            <person name="Gevers D."/>
            <person name="Huys G."/>
            <person name="Young S.K."/>
            <person name="Zeng Q."/>
            <person name="Gargeya S."/>
            <person name="Fitzgerald M."/>
            <person name="Haas B."/>
            <person name="Abouelleil A."/>
            <person name="Alvarado L."/>
            <person name="Arachchi H.M."/>
            <person name="Berlin A."/>
            <person name="Chapman S.B."/>
            <person name="Gearin G."/>
            <person name="Goldberg J."/>
            <person name="Griggs A."/>
            <person name="Gujja S."/>
            <person name="Hansen M."/>
            <person name="Heiman D."/>
            <person name="Howarth C."/>
            <person name="Larimer J."/>
            <person name="Lui A."/>
            <person name="MacDonald P.J.P."/>
            <person name="McCowen C."/>
            <person name="Montmayeur A."/>
            <person name="Murphy C."/>
            <person name="Neiman D."/>
            <person name="Pearson M."/>
            <person name="Priest M."/>
            <person name="Roberts A."/>
            <person name="Saif S."/>
            <person name="Shea T."/>
            <person name="Sisk P."/>
            <person name="Stolte C."/>
            <person name="Sykes S."/>
            <person name="Wortman J."/>
            <person name="Nusbaum C."/>
            <person name="Birren B."/>
        </authorList>
    </citation>
    <scope>NUCLEOTIDE SEQUENCE [LARGE SCALE GENOMIC DNA]</scope>
    <source>
        <strain evidence="1 2">ATCC 51366</strain>
    </source>
</reference>
<evidence type="ECO:0000313" key="1">
    <source>
        <dbReference type="EMBL" id="EHR36010.1"/>
    </source>
</evidence>
<dbReference type="HOGENOM" id="CLU_1712424_0_0_9"/>
<dbReference type="EMBL" id="AGEI01000003">
    <property type="protein sequence ID" value="EHR36010.1"/>
    <property type="molecule type" value="Genomic_DNA"/>
</dbReference>
<dbReference type="Gene3D" id="3.10.420.10">
    <property type="entry name" value="SecB-like"/>
    <property type="match status" value="1"/>
</dbReference>
<dbReference type="InterPro" id="IPR035958">
    <property type="entry name" value="SecB-like_sf"/>
</dbReference>
<dbReference type="Proteomes" id="UP000004191">
    <property type="component" value="Unassembled WGS sequence"/>
</dbReference>
<dbReference type="STRING" id="883114.HMPREF9709_00106"/>
<gene>
    <name evidence="1" type="ORF">HMPREF9709_00106</name>
</gene>
<dbReference type="SUPFAM" id="SSF54611">
    <property type="entry name" value="SecB-like"/>
    <property type="match status" value="1"/>
</dbReference>
<proteinExistence type="predicted"/>
<protein>
    <recommendedName>
        <fullName evidence="3">Preprotein translocase subunit SecB</fullName>
    </recommendedName>
</protein>
<keyword evidence="2" id="KW-1185">Reference proteome</keyword>
<dbReference type="GeneID" id="96998129"/>
<evidence type="ECO:0008006" key="3">
    <source>
        <dbReference type="Google" id="ProtNLM"/>
    </source>
</evidence>
<accession>H3NLC9</accession>
<dbReference type="AlphaFoldDB" id="H3NLC9"/>
<comment type="caution">
    <text evidence="1">The sequence shown here is derived from an EMBL/GenBank/DDBJ whole genome shotgun (WGS) entry which is preliminary data.</text>
</comment>
<organism evidence="1 2">
    <name type="scientific">Helcococcus kunzii ATCC 51366</name>
    <dbReference type="NCBI Taxonomy" id="883114"/>
    <lineage>
        <taxon>Bacteria</taxon>
        <taxon>Bacillati</taxon>
        <taxon>Bacillota</taxon>
        <taxon>Tissierellia</taxon>
        <taxon>Tissierellales</taxon>
        <taxon>Peptoniphilaceae</taxon>
        <taxon>Helcococcus</taxon>
    </lineage>
</organism>
<sequence>MMNVDNALADFQLIEYKVVEFDLQNLLINKTETINVNYNINFDHSEVEKNGEFYVSILNFKIKINGYNEEFLSEKFNISFSISGAFSGKVEKLNLDTFEKMLDLNGVALLSQISRSYISTITNLSGMPTINLPMINFNKLSK</sequence>
<evidence type="ECO:0000313" key="2">
    <source>
        <dbReference type="Proteomes" id="UP000004191"/>
    </source>
</evidence>
<name>H3NLC9_9FIRM</name>